<protein>
    <submittedName>
        <fullName evidence="4">Putative vacuolar protein sorting-associated protein 13B</fullName>
    </submittedName>
</protein>
<evidence type="ECO:0000313" key="4">
    <source>
        <dbReference type="EMBL" id="PIK40600.1"/>
    </source>
</evidence>
<feature type="region of interest" description="Disordered" evidence="2">
    <location>
        <begin position="1182"/>
        <end position="1225"/>
    </location>
</feature>
<feature type="region of interest" description="Disordered" evidence="2">
    <location>
        <begin position="100"/>
        <end position="132"/>
    </location>
</feature>
<evidence type="ECO:0000256" key="2">
    <source>
        <dbReference type="SAM" id="MobiDB-lite"/>
    </source>
</evidence>
<dbReference type="PANTHER" id="PTHR12517:SF0">
    <property type="entry name" value="INTERMEMBRANE LIPID TRANSFER PROTEIN VPS13B"/>
    <property type="match status" value="1"/>
</dbReference>
<keyword evidence="1" id="KW-0813">Transport</keyword>
<dbReference type="Proteomes" id="UP000230750">
    <property type="component" value="Unassembled WGS sequence"/>
</dbReference>
<feature type="compositionally biased region" description="Basic and acidic residues" evidence="2">
    <location>
        <begin position="1728"/>
        <end position="1742"/>
    </location>
</feature>
<feature type="compositionally biased region" description="Low complexity" evidence="2">
    <location>
        <begin position="1186"/>
        <end position="1195"/>
    </location>
</feature>
<comment type="caution">
    <text evidence="4">The sequence shown here is derived from an EMBL/GenBank/DDBJ whole genome shotgun (WGS) entry which is preliminary data.</text>
</comment>
<proteinExistence type="predicted"/>
<dbReference type="PANTHER" id="PTHR12517">
    <property type="entry name" value="VACUOLAR PROTEIN SORTING-ASSOCIATED PROTEIN 13B"/>
    <property type="match status" value="1"/>
</dbReference>
<dbReference type="InterPro" id="IPR026854">
    <property type="entry name" value="VPS13_N"/>
</dbReference>
<feature type="domain" description="Chorein N-terminal" evidence="3">
    <location>
        <begin position="1"/>
        <end position="288"/>
    </location>
</feature>
<evidence type="ECO:0000259" key="3">
    <source>
        <dbReference type="Pfam" id="PF12624"/>
    </source>
</evidence>
<feature type="region of interest" description="Disordered" evidence="2">
    <location>
        <begin position="1452"/>
        <end position="1472"/>
    </location>
</feature>
<reference evidence="4 5" key="1">
    <citation type="journal article" date="2017" name="PLoS Biol.">
        <title>The sea cucumber genome provides insights into morphological evolution and visceral regeneration.</title>
        <authorList>
            <person name="Zhang X."/>
            <person name="Sun L."/>
            <person name="Yuan J."/>
            <person name="Sun Y."/>
            <person name="Gao Y."/>
            <person name="Zhang L."/>
            <person name="Li S."/>
            <person name="Dai H."/>
            <person name="Hamel J.F."/>
            <person name="Liu C."/>
            <person name="Yu Y."/>
            <person name="Liu S."/>
            <person name="Lin W."/>
            <person name="Guo K."/>
            <person name="Jin S."/>
            <person name="Xu P."/>
            <person name="Storey K.B."/>
            <person name="Huan P."/>
            <person name="Zhang T."/>
            <person name="Zhou Y."/>
            <person name="Zhang J."/>
            <person name="Lin C."/>
            <person name="Li X."/>
            <person name="Xing L."/>
            <person name="Huo D."/>
            <person name="Sun M."/>
            <person name="Wang L."/>
            <person name="Mercier A."/>
            <person name="Li F."/>
            <person name="Yang H."/>
            <person name="Xiang J."/>
        </authorList>
    </citation>
    <scope>NUCLEOTIDE SEQUENCE [LARGE SCALE GENOMIC DNA]</scope>
    <source>
        <strain evidence="4">Shaxun</strain>
        <tissue evidence="4">Muscle</tissue>
    </source>
</reference>
<feature type="region of interest" description="Disordered" evidence="2">
    <location>
        <begin position="917"/>
        <end position="969"/>
    </location>
</feature>
<evidence type="ECO:0000256" key="1">
    <source>
        <dbReference type="ARBA" id="ARBA00022448"/>
    </source>
</evidence>
<organism evidence="4 5">
    <name type="scientific">Stichopus japonicus</name>
    <name type="common">Sea cucumber</name>
    <dbReference type="NCBI Taxonomy" id="307972"/>
    <lineage>
        <taxon>Eukaryota</taxon>
        <taxon>Metazoa</taxon>
        <taxon>Echinodermata</taxon>
        <taxon>Eleutherozoa</taxon>
        <taxon>Echinozoa</taxon>
        <taxon>Holothuroidea</taxon>
        <taxon>Aspidochirotacea</taxon>
        <taxon>Aspidochirotida</taxon>
        <taxon>Stichopodidae</taxon>
        <taxon>Apostichopus</taxon>
    </lineage>
</organism>
<feature type="compositionally biased region" description="Polar residues" evidence="2">
    <location>
        <begin position="1203"/>
        <end position="1212"/>
    </location>
</feature>
<feature type="compositionally biased region" description="Low complexity" evidence="2">
    <location>
        <begin position="922"/>
        <end position="936"/>
    </location>
</feature>
<feature type="region of interest" description="Disordered" evidence="2">
    <location>
        <begin position="1709"/>
        <end position="1752"/>
    </location>
</feature>
<dbReference type="OrthoDB" id="445152at2759"/>
<keyword evidence="5" id="KW-1185">Reference proteome</keyword>
<gene>
    <name evidence="4" type="ORF">BSL78_22549</name>
</gene>
<dbReference type="InterPro" id="IPR039782">
    <property type="entry name" value="VPS13B"/>
</dbReference>
<dbReference type="STRING" id="307972.A0A2G8JXY4"/>
<dbReference type="Pfam" id="PF12624">
    <property type="entry name" value="VPS13_N"/>
    <property type="match status" value="1"/>
</dbReference>
<accession>A0A2G8JXY4</accession>
<name>A0A2G8JXY4_STIJA</name>
<feature type="compositionally biased region" description="Basic and acidic residues" evidence="2">
    <location>
        <begin position="847"/>
        <end position="860"/>
    </location>
</feature>
<dbReference type="EMBL" id="MRZV01001104">
    <property type="protein sequence ID" value="PIK40600.1"/>
    <property type="molecule type" value="Genomic_DNA"/>
</dbReference>
<evidence type="ECO:0000313" key="5">
    <source>
        <dbReference type="Proteomes" id="UP000230750"/>
    </source>
</evidence>
<feature type="region of interest" description="Disordered" evidence="2">
    <location>
        <begin position="837"/>
        <end position="866"/>
    </location>
</feature>
<sequence>MLESYLSPYLLSYVNKYIKNIKPEDLQVSLWGGDLVLAKLDLRLDVLEKELGNLPLSFLSGHIHELKIHIPWTSLGSEPAVITINTIQFVLKLKDAATGDNKSESTVSSRGGEEEEPAVLQTKKPKPGAGSELTPSYIQSLTRRIANNVRIVINNLILKYVEEDIVLSVNVKSVETFAVNEAWEKAFVELALPELVLRRLCAFSDVTVCLDRRNASGKIDVYQEPVIFHWNLTTRVHMTFESLNARFANIIKASTFCEELHLSLSETQLPMYIRLVQLLLALYYGTIDPPDPGSLTKETDLVEPSTHDPSAALSSLLERGQNEEGWSSWAWSLVPEVFSYDEDEDEESLSQKSKEDPIISVGFYCQQGSFTFKLSDITNSGGPFSSSRKLHVQPFLQLTGHGMSLEITMQGLAFFNVQLGLSHMSVQGLANCTCGVDDFNITLDDDRDLLPFVSCGNRDISSQELNYLTGSLFDPVCPENLGKRGSYILDQEKHHESFGERHGMVRFGAFWSDYVFTMVQLEEDNESDSESYNSASAWDPIFTWKEFSWKKFTLSPCQVTISSSLVHRLQQLMFSAQNHEYEPYSREKPGAYSIPINSILLTRLDVKFLLAEHPRFTAGPNTLCEISDKEPPVSLAVSSLPSFGLRLKRLDVQKIVPMYARRLVKSVSKLPVPDSDLIHECCSHLHVKLFGLETALLLVPVQGFSPPSQSSFVERRLMEPVSAAAYQKKLSLPVYWKDPSQVQDQIQVELPKIQFKATKPQMLLASHLYQSWMTPTYESDWLVESSLVDDVFGTTNHAVLEGSLSGMNVCFTINQIVWAAAGSVQQAQLALTESYKESPTPLMQGPEDTHLLPSEGRREEEEPEESLVSFTIQMNREQLIEDGDDGLSVLFLDVRGIALCFDPCIFSWLIYEPKPKSTDGLQSPPQSMQRQMSQDSFHQENQDSSSSRKKLMRPMQPLQSVTDLQSIPEEGQEGSSVFIKKRLYSLSEKLQQIVMQVNIQPAIIMVLAETVNSGQEQKITDILKPTSCSEVRHLLAVRMPSLSIISSGHRQIEVSQDIPLEKVALPEEAGSKFPWTVKADSFEIFAVSQNVEARFHFLEPLSIASTVAFNSHVDQDSGVPSVGIVVHTDMPGIQINCCHEQVDLLRKLSEQLLNHLPKIVDSFAVRPRWLAKSPGKLSRSFSAANTRSLTKSSRTSSEHLQDTPITVSSPLESLSHEDTDDGGPAAETTSVKLAFWIQWTVDKVGVSLITKKSLETGKRVKLSAIMEDLTTSVDYQDIFSKITCKVGSLNVRHFEESINNFWVPGCYKGILFTSSDTLTKSLDSPVVTPRSENISKTRSLLRKSEHKFTDSKQRHSFLSLIWTRAKGSSVSKRLEVKDVSWEPSTRQRQFVNELIVSMQPVDVVVWCPVIAEMLKTIQPAAGVSSPPKDEGADLVQLQPPTPARAKPVLQTVTRPGQHHKTRSDTLSRSRAPTSTVSSFDKWFTSSHLPLLYFDIQEVRCFMPVHEHLDPTDLPETGRQPSRSETDLFLLKVAHVKLVPYADNPLPRMVIKKELFRKSQQSKSSQKPGSAMEDRQYQLDVSNLGLFTASWRDITRVTEEEKRNTDPEIVASQNPALEWNTSPPKQDESIVHMNPVVQEFSICCIAAPAITVNRSNADKSSSKPVIVCGHSVEANIASDLCLYLSLSNITMAQNLSARNFGALTNCFPFQREEEPSQPSPRHTKHRHSRADSGFDSDVSHRSQDYQPDFFRQPSTSMDFPPARVAKVTKQKYKTLSIKQPAKTGGQARKIIPFDLLLTGRKYPSFYIPTERETKSVRFSSPSCRSHRLPLRSVKGNRNSSCQCIT</sequence>